<dbReference type="SMART" id="SM01100">
    <property type="entry name" value="CRAL_TRIO_N"/>
    <property type="match status" value="2"/>
</dbReference>
<accession>A0A8X6YLR7</accession>
<dbReference type="CDD" id="cd00170">
    <property type="entry name" value="SEC14"/>
    <property type="match status" value="2"/>
</dbReference>
<dbReference type="SMART" id="SM00516">
    <property type="entry name" value="SEC14"/>
    <property type="match status" value="2"/>
</dbReference>
<proteinExistence type="predicted"/>
<dbReference type="PRINTS" id="PR00180">
    <property type="entry name" value="CRETINALDHBP"/>
</dbReference>
<evidence type="ECO:0000259" key="1">
    <source>
        <dbReference type="PROSITE" id="PS50191"/>
    </source>
</evidence>
<dbReference type="InterPro" id="IPR011074">
    <property type="entry name" value="CRAL/TRIO_N_dom"/>
</dbReference>
<gene>
    <name evidence="2" type="primary">Ttpa</name>
    <name evidence="2" type="ORF">TNIN_250621</name>
</gene>
<dbReference type="AlphaFoldDB" id="A0A8X6YLR7"/>
<dbReference type="SUPFAM" id="SSF52087">
    <property type="entry name" value="CRAL/TRIO domain"/>
    <property type="match status" value="2"/>
</dbReference>
<dbReference type="Gene3D" id="1.10.8.20">
    <property type="entry name" value="N-terminal domain of phosphatidylinositol transfer protein sec14p"/>
    <property type="match status" value="2"/>
</dbReference>
<name>A0A8X6YLR7_9ARAC</name>
<dbReference type="InterPro" id="IPR001251">
    <property type="entry name" value="CRAL-TRIO_dom"/>
</dbReference>
<protein>
    <submittedName>
        <fullName evidence="2">Alpha-tocopherol transfer protein</fullName>
    </submittedName>
</protein>
<sequence>MAAKYEEMMKSKGFLPYVLHTLPEKVVQKAEDQLGETDEIRRSALEQLKKRILEDKKLKCPTDDEFLLQFLRARKYDVDNALGQLSNYFNLITSHPEFFENLDKEKMDKLTSCNFLDILPFRDNDGCLVLTCRMENWNPDDINVQIVFCTLASLLYCVELYPVNQIAGVRIIFDAKNYTFKQLRCFVPRYVPLISKALRNCLPVRFKSIHIVHEALVFRYAWSVLKLVLTEKIKSRFHFHGHNIKEIHKYIPKEVLPQEYDGDYTSFNDEDLIAKEKLGETDEIRGPSLEQFRKRILEDKKLKCLIDDKFLIQFLRARKYDVDNAMGLLHNYFNLITSYPDFFETLDKENMYKLASSNFINILPFRDNDGCLVVTIKMENWDPDDINVQVLFSTAVAALFCFEIYPANQICGVRLIYDAKNYSLKHLRCIVPRYVPLIAKALRNCLPVRFKSIHIVNEASIFRYVWSILKIALSEKIKGRIHLHGDNMKEVTQIHPQRGSIIRICW</sequence>
<dbReference type="Pfam" id="PF00650">
    <property type="entry name" value="CRAL_TRIO"/>
    <property type="match status" value="2"/>
</dbReference>
<dbReference type="GO" id="GO:0016020">
    <property type="term" value="C:membrane"/>
    <property type="evidence" value="ECO:0007669"/>
    <property type="project" value="TreeGrafter"/>
</dbReference>
<organism evidence="2 3">
    <name type="scientific">Trichonephila inaurata madagascariensis</name>
    <dbReference type="NCBI Taxonomy" id="2747483"/>
    <lineage>
        <taxon>Eukaryota</taxon>
        <taxon>Metazoa</taxon>
        <taxon>Ecdysozoa</taxon>
        <taxon>Arthropoda</taxon>
        <taxon>Chelicerata</taxon>
        <taxon>Arachnida</taxon>
        <taxon>Araneae</taxon>
        <taxon>Araneomorphae</taxon>
        <taxon>Entelegynae</taxon>
        <taxon>Araneoidea</taxon>
        <taxon>Nephilidae</taxon>
        <taxon>Trichonephila</taxon>
        <taxon>Trichonephila inaurata</taxon>
    </lineage>
</organism>
<comment type="caution">
    <text evidence="2">The sequence shown here is derived from an EMBL/GenBank/DDBJ whole genome shotgun (WGS) entry which is preliminary data.</text>
</comment>
<dbReference type="Gene3D" id="3.40.525.10">
    <property type="entry name" value="CRAL-TRIO lipid binding domain"/>
    <property type="match status" value="2"/>
</dbReference>
<reference evidence="2" key="1">
    <citation type="submission" date="2020-08" db="EMBL/GenBank/DDBJ databases">
        <title>Multicomponent nature underlies the extraordinary mechanical properties of spider dragline silk.</title>
        <authorList>
            <person name="Kono N."/>
            <person name="Nakamura H."/>
            <person name="Mori M."/>
            <person name="Yoshida Y."/>
            <person name="Ohtoshi R."/>
            <person name="Malay A.D."/>
            <person name="Moran D.A.P."/>
            <person name="Tomita M."/>
            <person name="Numata K."/>
            <person name="Arakawa K."/>
        </authorList>
    </citation>
    <scope>NUCLEOTIDE SEQUENCE</scope>
</reference>
<dbReference type="EMBL" id="BMAV01019663">
    <property type="protein sequence ID" value="GFY72782.1"/>
    <property type="molecule type" value="Genomic_DNA"/>
</dbReference>
<dbReference type="SUPFAM" id="SSF46938">
    <property type="entry name" value="CRAL/TRIO N-terminal domain"/>
    <property type="match status" value="2"/>
</dbReference>
<dbReference type="Proteomes" id="UP000886998">
    <property type="component" value="Unassembled WGS sequence"/>
</dbReference>
<evidence type="ECO:0000313" key="3">
    <source>
        <dbReference type="Proteomes" id="UP000886998"/>
    </source>
</evidence>
<dbReference type="GO" id="GO:1902936">
    <property type="term" value="F:phosphatidylinositol bisphosphate binding"/>
    <property type="evidence" value="ECO:0007669"/>
    <property type="project" value="TreeGrafter"/>
</dbReference>
<dbReference type="PANTHER" id="PTHR10174:SF130">
    <property type="entry name" value="ALPHA-TOCOPHEROL TRANSFER PROTEIN-LIKE"/>
    <property type="match status" value="1"/>
</dbReference>
<dbReference type="InterPro" id="IPR036865">
    <property type="entry name" value="CRAL-TRIO_dom_sf"/>
</dbReference>
<dbReference type="Gene3D" id="1.20.5.1200">
    <property type="entry name" value="Alpha-tocopherol transfer"/>
    <property type="match status" value="2"/>
</dbReference>
<dbReference type="PROSITE" id="PS50191">
    <property type="entry name" value="CRAL_TRIO"/>
    <property type="match status" value="2"/>
</dbReference>
<dbReference type="PANTHER" id="PTHR10174">
    <property type="entry name" value="ALPHA-TOCOPHEROL TRANSFER PROTEIN-RELATED"/>
    <property type="match status" value="1"/>
</dbReference>
<feature type="domain" description="CRAL-TRIO" evidence="1">
    <location>
        <begin position="347"/>
        <end position="506"/>
    </location>
</feature>
<dbReference type="OrthoDB" id="75724at2759"/>
<dbReference type="Pfam" id="PF03765">
    <property type="entry name" value="CRAL_TRIO_N"/>
    <property type="match status" value="1"/>
</dbReference>
<feature type="domain" description="CRAL-TRIO" evidence="1">
    <location>
        <begin position="103"/>
        <end position="268"/>
    </location>
</feature>
<keyword evidence="3" id="KW-1185">Reference proteome</keyword>
<dbReference type="InterPro" id="IPR036273">
    <property type="entry name" value="CRAL/TRIO_N_dom_sf"/>
</dbReference>
<evidence type="ECO:0000313" key="2">
    <source>
        <dbReference type="EMBL" id="GFY72782.1"/>
    </source>
</evidence>